<evidence type="ECO:0000256" key="1">
    <source>
        <dbReference type="SAM" id="MobiDB-lite"/>
    </source>
</evidence>
<name>A0AAV1DBP4_OLDCO</name>
<dbReference type="PANTHER" id="PTHR34287">
    <property type="entry name" value="OS06G0551500 PROTEIN-RELATED"/>
    <property type="match status" value="1"/>
</dbReference>
<proteinExistence type="predicted"/>
<keyword evidence="3" id="KW-1185">Reference proteome</keyword>
<sequence>MMNSDLAAEPYYGSCSKVKVVEYLECSMSKGLLCKFPDNSPFDFDYSQSSIWSPLIRRPSSRNVQNSGDGIPENPAGHDEDGFNGLKKTKSLTVNVEKEFTDSSFDFDDSQSSIWSPLIPRPSTRNLLNSDDLPEKPALDDDDEFKGVTGIKALTANIKRKFTDTVKDNLQMYQNLKKRKRKSQEFSPLPRTPGKGWGKVLRAASKQFKKMKKKDGSIGHMNFRRCITGGG</sequence>
<accession>A0AAV1DBP4</accession>
<evidence type="ECO:0000313" key="2">
    <source>
        <dbReference type="EMBL" id="CAI9105299.1"/>
    </source>
</evidence>
<feature type="region of interest" description="Disordered" evidence="1">
    <location>
        <begin position="178"/>
        <end position="197"/>
    </location>
</feature>
<dbReference type="Proteomes" id="UP001161247">
    <property type="component" value="Chromosome 5"/>
</dbReference>
<protein>
    <submittedName>
        <fullName evidence="2">OLC1v1004192C1</fullName>
    </submittedName>
</protein>
<gene>
    <name evidence="2" type="ORF">OLC1_LOCUS14030</name>
</gene>
<dbReference type="PANTHER" id="PTHR34287:SF4">
    <property type="entry name" value="OS04G0504200 PROTEIN"/>
    <property type="match status" value="1"/>
</dbReference>
<dbReference type="AlphaFoldDB" id="A0AAV1DBP4"/>
<organism evidence="2 3">
    <name type="scientific">Oldenlandia corymbosa var. corymbosa</name>
    <dbReference type="NCBI Taxonomy" id="529605"/>
    <lineage>
        <taxon>Eukaryota</taxon>
        <taxon>Viridiplantae</taxon>
        <taxon>Streptophyta</taxon>
        <taxon>Embryophyta</taxon>
        <taxon>Tracheophyta</taxon>
        <taxon>Spermatophyta</taxon>
        <taxon>Magnoliopsida</taxon>
        <taxon>eudicotyledons</taxon>
        <taxon>Gunneridae</taxon>
        <taxon>Pentapetalae</taxon>
        <taxon>asterids</taxon>
        <taxon>lamiids</taxon>
        <taxon>Gentianales</taxon>
        <taxon>Rubiaceae</taxon>
        <taxon>Rubioideae</taxon>
        <taxon>Spermacoceae</taxon>
        <taxon>Hedyotis-Oldenlandia complex</taxon>
        <taxon>Oldenlandia</taxon>
    </lineage>
</organism>
<feature type="region of interest" description="Disordered" evidence="1">
    <location>
        <begin position="59"/>
        <end position="85"/>
    </location>
</feature>
<dbReference type="EMBL" id="OX459122">
    <property type="protein sequence ID" value="CAI9105299.1"/>
    <property type="molecule type" value="Genomic_DNA"/>
</dbReference>
<evidence type="ECO:0000313" key="3">
    <source>
        <dbReference type="Proteomes" id="UP001161247"/>
    </source>
</evidence>
<feature type="region of interest" description="Disordered" evidence="1">
    <location>
        <begin position="118"/>
        <end position="141"/>
    </location>
</feature>
<reference evidence="2" key="1">
    <citation type="submission" date="2023-03" db="EMBL/GenBank/DDBJ databases">
        <authorList>
            <person name="Julca I."/>
        </authorList>
    </citation>
    <scope>NUCLEOTIDE SEQUENCE</scope>
</reference>